<sequence length="412" mass="47657">MSYRGQLEYNSENSEDSDSFSPTLNRLRFQLTNFNFNSQNNSTNMTEPGTNVLPVLKQEYLNMIPEFNGQTELLPRFIEISEKLVKKFYNTAHQTDFQNEYLMSSILAKIKGEAAINISSCIINNWNDLKLALLNAYADKRDIYTLNIEMTECKQENESPFEFYTRIQQLLNLQTSYIATHSQGAESVILVNYHRNLALRVLLRGLKDPLGSLMRTKNPADLNSALNMLTNDFQLESTHTRVAKPKIINKNANLNKMNFQNKLFRPNNQHQLQLTNFPHNPQFAQRPMHSSQGAGPSHIQNNYRLGSSTNQNVFKPGLSKNQPKPTAMSISTTNTYKPGQNLQIQNRGYRPNQNHFANNNKTRPNYIVEELYNIDDQPSIEMPDENCYDENAENSQNEFFQRKRNCRIKRPR</sequence>
<proteinExistence type="predicted"/>
<feature type="non-terminal residue" evidence="2">
    <location>
        <position position="412"/>
    </location>
</feature>
<name>V5I845_ANOGL</name>
<feature type="region of interest" description="Disordered" evidence="1">
    <location>
        <begin position="1"/>
        <end position="21"/>
    </location>
</feature>
<evidence type="ECO:0000313" key="2">
    <source>
        <dbReference type="EMBL" id="JAB63141.1"/>
    </source>
</evidence>
<accession>V5I845</accession>
<dbReference type="AlphaFoldDB" id="V5I845"/>
<dbReference type="EMBL" id="GALX01005325">
    <property type="protein sequence ID" value="JAB63141.1"/>
    <property type="molecule type" value="Transcribed_RNA"/>
</dbReference>
<feature type="region of interest" description="Disordered" evidence="1">
    <location>
        <begin position="285"/>
        <end position="340"/>
    </location>
</feature>
<gene>
    <name evidence="2" type="primary">GAGHB</name>
</gene>
<reference evidence="2" key="1">
    <citation type="submission" date="2013-07" db="EMBL/GenBank/DDBJ databases">
        <title>Midgut Transcriptome Profiling of Anoplphora glabripennis, a Lignocellulose Degrading, Wood-Boring Cerambycid.</title>
        <authorList>
            <person name="Scully E.D."/>
            <person name="Hoover K."/>
            <person name="Carlson J.E."/>
            <person name="Tien M."/>
            <person name="Geib S.M."/>
        </authorList>
    </citation>
    <scope>NUCLEOTIDE SEQUENCE</scope>
</reference>
<protein>
    <submittedName>
        <fullName evidence="2">Retrovirus-related Gag polyprotein from transposon HMS-Beagle</fullName>
    </submittedName>
</protein>
<evidence type="ECO:0000256" key="1">
    <source>
        <dbReference type="SAM" id="MobiDB-lite"/>
    </source>
</evidence>
<organism evidence="2">
    <name type="scientific">Anoplophora glabripennis</name>
    <name type="common">Asian longhorn beetle</name>
    <name type="synonym">Anoplophora nobilis</name>
    <dbReference type="NCBI Taxonomy" id="217634"/>
    <lineage>
        <taxon>Eukaryota</taxon>
        <taxon>Metazoa</taxon>
        <taxon>Ecdysozoa</taxon>
        <taxon>Arthropoda</taxon>
        <taxon>Hexapoda</taxon>
        <taxon>Insecta</taxon>
        <taxon>Pterygota</taxon>
        <taxon>Neoptera</taxon>
        <taxon>Endopterygota</taxon>
        <taxon>Coleoptera</taxon>
        <taxon>Polyphaga</taxon>
        <taxon>Cucujiformia</taxon>
        <taxon>Chrysomeloidea</taxon>
        <taxon>Cerambycidae</taxon>
        <taxon>Lamiinae</taxon>
        <taxon>Lamiini</taxon>
        <taxon>Anoplophora</taxon>
    </lineage>
</organism>